<reference evidence="1 2" key="1">
    <citation type="journal article" date="2023" name="Science">
        <title>Complex scaffold remodeling in plant triterpene biosynthesis.</title>
        <authorList>
            <person name="De La Pena R."/>
            <person name="Hodgson H."/>
            <person name="Liu J.C."/>
            <person name="Stephenson M.J."/>
            <person name="Martin A.C."/>
            <person name="Owen C."/>
            <person name="Harkess A."/>
            <person name="Leebens-Mack J."/>
            <person name="Jimenez L.E."/>
            <person name="Osbourn A."/>
            <person name="Sattely E.S."/>
        </authorList>
    </citation>
    <scope>NUCLEOTIDE SEQUENCE [LARGE SCALE GENOMIC DNA]</scope>
    <source>
        <strain evidence="2">cv. JPN11</strain>
        <tissue evidence="1">Leaf</tissue>
    </source>
</reference>
<evidence type="ECO:0000313" key="1">
    <source>
        <dbReference type="EMBL" id="KAJ4713273.1"/>
    </source>
</evidence>
<comment type="caution">
    <text evidence="1">The sequence shown here is derived from an EMBL/GenBank/DDBJ whole genome shotgun (WGS) entry which is preliminary data.</text>
</comment>
<proteinExistence type="predicted"/>
<gene>
    <name evidence="1" type="ORF">OWV82_015390</name>
</gene>
<name>A0ACC1XQU4_MELAZ</name>
<keyword evidence="2" id="KW-1185">Reference proteome</keyword>
<sequence length="197" mass="22909">MIGQPRSWSQYGPAYHIRPLKPVPIDIYSQFLWWVATPTAYTEGETCRLTPTWISVVFEVGRWLEDEHISEYISLLSHRQLACKEMIPQHWTVASPHLYEDIAHGDDVLDTAIQPLCIYIPYLLDQTEFYRYRTDVIQSLEAFTYIRPIEGIPHQQLDSGDYGIFTCMFIQHLGLGLPLCFRAEDSELMRTRVAVDL</sequence>
<evidence type="ECO:0000313" key="2">
    <source>
        <dbReference type="Proteomes" id="UP001164539"/>
    </source>
</evidence>
<dbReference type="EMBL" id="CM051401">
    <property type="protein sequence ID" value="KAJ4713273.1"/>
    <property type="molecule type" value="Genomic_DNA"/>
</dbReference>
<accession>A0ACC1XQU4</accession>
<dbReference type="Proteomes" id="UP001164539">
    <property type="component" value="Chromosome 8"/>
</dbReference>
<organism evidence="1 2">
    <name type="scientific">Melia azedarach</name>
    <name type="common">Chinaberry tree</name>
    <dbReference type="NCBI Taxonomy" id="155640"/>
    <lineage>
        <taxon>Eukaryota</taxon>
        <taxon>Viridiplantae</taxon>
        <taxon>Streptophyta</taxon>
        <taxon>Embryophyta</taxon>
        <taxon>Tracheophyta</taxon>
        <taxon>Spermatophyta</taxon>
        <taxon>Magnoliopsida</taxon>
        <taxon>eudicotyledons</taxon>
        <taxon>Gunneridae</taxon>
        <taxon>Pentapetalae</taxon>
        <taxon>rosids</taxon>
        <taxon>malvids</taxon>
        <taxon>Sapindales</taxon>
        <taxon>Meliaceae</taxon>
        <taxon>Melia</taxon>
    </lineage>
</organism>
<protein>
    <submittedName>
        <fullName evidence="1">Cysteine proteinases superfamily protein</fullName>
    </submittedName>
</protein>